<protein>
    <submittedName>
        <fullName evidence="1">Uncharacterized protein</fullName>
    </submittedName>
</protein>
<organism evidence="1 2">
    <name type="scientific">Gymnopus androsaceus JB14</name>
    <dbReference type="NCBI Taxonomy" id="1447944"/>
    <lineage>
        <taxon>Eukaryota</taxon>
        <taxon>Fungi</taxon>
        <taxon>Dikarya</taxon>
        <taxon>Basidiomycota</taxon>
        <taxon>Agaricomycotina</taxon>
        <taxon>Agaricomycetes</taxon>
        <taxon>Agaricomycetidae</taxon>
        <taxon>Agaricales</taxon>
        <taxon>Marasmiineae</taxon>
        <taxon>Omphalotaceae</taxon>
        <taxon>Gymnopus</taxon>
    </lineage>
</organism>
<accession>A0A6A4GJ87</accession>
<keyword evidence="2" id="KW-1185">Reference proteome</keyword>
<dbReference type="EMBL" id="ML769951">
    <property type="protein sequence ID" value="KAE9385729.1"/>
    <property type="molecule type" value="Genomic_DNA"/>
</dbReference>
<name>A0A6A4GJ87_9AGAR</name>
<dbReference type="Proteomes" id="UP000799118">
    <property type="component" value="Unassembled WGS sequence"/>
</dbReference>
<dbReference type="OrthoDB" id="3261690at2759"/>
<proteinExistence type="predicted"/>
<evidence type="ECO:0000313" key="1">
    <source>
        <dbReference type="EMBL" id="KAE9385729.1"/>
    </source>
</evidence>
<gene>
    <name evidence="1" type="ORF">BT96DRAFT_1006779</name>
</gene>
<reference evidence="1" key="1">
    <citation type="journal article" date="2019" name="Environ. Microbiol.">
        <title>Fungal ecological strategies reflected in gene transcription - a case study of two litter decomposers.</title>
        <authorList>
            <person name="Barbi F."/>
            <person name="Kohler A."/>
            <person name="Barry K."/>
            <person name="Baskaran P."/>
            <person name="Daum C."/>
            <person name="Fauchery L."/>
            <person name="Ihrmark K."/>
            <person name="Kuo A."/>
            <person name="LaButti K."/>
            <person name="Lipzen A."/>
            <person name="Morin E."/>
            <person name="Grigoriev I.V."/>
            <person name="Henrissat B."/>
            <person name="Lindahl B."/>
            <person name="Martin F."/>
        </authorList>
    </citation>
    <scope>NUCLEOTIDE SEQUENCE</scope>
    <source>
        <strain evidence="1">JB14</strain>
    </source>
</reference>
<sequence length="727" mass="82016">MESKTYSLQQFIATAKALDSEENFNFQTFVLTGVNAVAGHRAFVDVTSDELVDDDFTMARDYDSLIGITETLVVDTHICIYPIPNPSEVLRSTIHLKFPIEQEDHLEQVSIHKIPNYQFCTWSTRCQVHIFFPKLAFNAENRGKQVSEECRAAFYEKALRPSIEQLLAGEAVDWAPSYSAEKFRAKKNAGTMSYQTKVLSQFVLCDLVTVLREQVSEEPGLEWAEDFFFTHTARGLKGAKRHSFAEESDTAEALSSFLDAVQLSPGCIDQGMWWIDVGMEVYSESGLCLQWSTAWHCRVVQEILEIEESTAERITGLGSSKYEKDICSHLMGVAGCRIEPGQQAEGPYEAAYLQLYTTDKALMYCPEGSHHRKTITMAEAMGPTQPTKFVEGLLSLLREAMTCNSSNARMEVRVPISKARHALTQIDRDVIQQSLIGFKRSDWWNFRMQRLEAISRTLLQQQSGPTNLCVGPNALSLTAACVWLVNALHSRPENDAAHRSLMRAVSPLTDAPNPDHHALIVVSRDSSNSSDESVLPYFADGVIFLREIRFQEHVPRMGIDNAYGYSIDSASFKHLFGSTEEELRYRYHRGVVSQTRVVTNKTRITANRMEFGGEEQETIFDLALRGFSIPRPDIDDGSDMEDVEEESSDGIDAKLTKLWRQFLVDIALKTPVPKGTSLDSYLKLTLAERQEVTEELYMDLCLSKAWRACFWKLATNADRNLGVIRTT</sequence>
<evidence type="ECO:0000313" key="2">
    <source>
        <dbReference type="Proteomes" id="UP000799118"/>
    </source>
</evidence>
<dbReference type="AlphaFoldDB" id="A0A6A4GJ87"/>